<keyword evidence="5 12" id="KW-1133">Transmembrane helix</keyword>
<comment type="caution">
    <text evidence="14">The sequence shown here is derived from an EMBL/GenBank/DDBJ whole genome shotgun (WGS) entry which is preliminary data.</text>
</comment>
<gene>
    <name evidence="14" type="ORF">GCM10025770_05020</name>
</gene>
<evidence type="ECO:0000313" key="15">
    <source>
        <dbReference type="Proteomes" id="UP001500547"/>
    </source>
</evidence>
<evidence type="ECO:0000256" key="2">
    <source>
        <dbReference type="ARBA" id="ARBA00022475"/>
    </source>
</evidence>
<feature type="transmembrane region" description="Helical" evidence="12">
    <location>
        <begin position="12"/>
        <end position="30"/>
    </location>
</feature>
<accession>A0ABP9QA85</accession>
<dbReference type="Proteomes" id="UP001500547">
    <property type="component" value="Unassembled WGS sequence"/>
</dbReference>
<dbReference type="Gene3D" id="1.10.4030.10">
    <property type="entry name" value="Porin chaperone SurA, peptide-binding domain"/>
    <property type="match status" value="1"/>
</dbReference>
<keyword evidence="2" id="KW-1003">Cell membrane</keyword>
<keyword evidence="15" id="KW-1185">Reference proteome</keyword>
<dbReference type="PANTHER" id="PTHR47529">
    <property type="entry name" value="PEPTIDYL-PROLYL CIS-TRANS ISOMERASE D"/>
    <property type="match status" value="1"/>
</dbReference>
<evidence type="ECO:0000256" key="7">
    <source>
        <dbReference type="ARBA" id="ARBA00023186"/>
    </source>
</evidence>
<evidence type="ECO:0000256" key="3">
    <source>
        <dbReference type="ARBA" id="ARBA00022519"/>
    </source>
</evidence>
<dbReference type="EMBL" id="BAABLD010000002">
    <property type="protein sequence ID" value="GAA5159199.1"/>
    <property type="molecule type" value="Genomic_DNA"/>
</dbReference>
<keyword evidence="7" id="KW-0143">Chaperone</keyword>
<dbReference type="PROSITE" id="PS50198">
    <property type="entry name" value="PPIC_PPIASE_2"/>
    <property type="match status" value="1"/>
</dbReference>
<proteinExistence type="inferred from homology"/>
<dbReference type="SUPFAM" id="SSF109998">
    <property type="entry name" value="Triger factor/SurA peptide-binding domain-like"/>
    <property type="match status" value="1"/>
</dbReference>
<keyword evidence="4 12" id="KW-0812">Transmembrane</keyword>
<evidence type="ECO:0000256" key="4">
    <source>
        <dbReference type="ARBA" id="ARBA00022692"/>
    </source>
</evidence>
<evidence type="ECO:0000256" key="6">
    <source>
        <dbReference type="ARBA" id="ARBA00023136"/>
    </source>
</evidence>
<organism evidence="14 15">
    <name type="scientific">Viridibacterium curvum</name>
    <dbReference type="NCBI Taxonomy" id="1101404"/>
    <lineage>
        <taxon>Bacteria</taxon>
        <taxon>Pseudomonadati</taxon>
        <taxon>Pseudomonadota</taxon>
        <taxon>Betaproteobacteria</taxon>
        <taxon>Rhodocyclales</taxon>
        <taxon>Rhodocyclaceae</taxon>
        <taxon>Viridibacterium</taxon>
    </lineage>
</organism>
<evidence type="ECO:0000256" key="8">
    <source>
        <dbReference type="ARBA" id="ARBA00038408"/>
    </source>
</evidence>
<name>A0ABP9QA85_9RHOO</name>
<reference evidence="15" key="1">
    <citation type="journal article" date="2019" name="Int. J. Syst. Evol. Microbiol.">
        <title>The Global Catalogue of Microorganisms (GCM) 10K type strain sequencing project: providing services to taxonomists for standard genome sequencing and annotation.</title>
        <authorList>
            <consortium name="The Broad Institute Genomics Platform"/>
            <consortium name="The Broad Institute Genome Sequencing Center for Infectious Disease"/>
            <person name="Wu L."/>
            <person name="Ma J."/>
        </authorList>
    </citation>
    <scope>NUCLEOTIDE SEQUENCE [LARGE SCALE GENOMIC DNA]</scope>
    <source>
        <strain evidence="15">JCM 18715</strain>
    </source>
</reference>
<feature type="domain" description="PpiC" evidence="13">
    <location>
        <begin position="258"/>
        <end position="361"/>
    </location>
</feature>
<evidence type="ECO:0000256" key="9">
    <source>
        <dbReference type="ARBA" id="ARBA00040743"/>
    </source>
</evidence>
<dbReference type="Pfam" id="PF13624">
    <property type="entry name" value="SurA_N_3"/>
    <property type="match status" value="1"/>
</dbReference>
<dbReference type="PANTHER" id="PTHR47529:SF1">
    <property type="entry name" value="PERIPLASMIC CHAPERONE PPID"/>
    <property type="match status" value="1"/>
</dbReference>
<keyword evidence="3" id="KW-0997">Cell inner membrane</keyword>
<evidence type="ECO:0000313" key="14">
    <source>
        <dbReference type="EMBL" id="GAA5159199.1"/>
    </source>
</evidence>
<evidence type="ECO:0000256" key="5">
    <source>
        <dbReference type="ARBA" id="ARBA00022989"/>
    </source>
</evidence>
<dbReference type="Pfam" id="PF13616">
    <property type="entry name" value="Rotamase_3"/>
    <property type="match status" value="1"/>
</dbReference>
<evidence type="ECO:0000256" key="10">
    <source>
        <dbReference type="ARBA" id="ARBA00042775"/>
    </source>
</evidence>
<dbReference type="InterPro" id="IPR000297">
    <property type="entry name" value="PPIase_PpiC"/>
</dbReference>
<sequence length="627" mass="69599">MLEAIRNNRRIVQIVLAIIILPFALFGVLGDKTGSVSGSDTLGKIGGEKITVDEFTNRVRELAAMNADPAAADTPAFRDRVLEDMLNERAVTRTAANVGIVVPESLIRDAYTRRPEFQENGKFSPERAKAMLMQSGRSSTFYDKILRDELTQYLLLEPIFRGAPFSRVALARYATRVEEQRAFSEVKIDAISKLPSIKIDAAAVSAYYESNKTSFETPERAKVEYVLLNAEAMAAKETVPEADLRKWYDEHKKNYEGSEERRASHILVDVPEGAKADVKAAARKRAEELLAKVKANPASFAKLAKESSDDKANSEQGGDLGFFARDWMDPAFEKAAFALKPREISDIVESKFGFHIIQLTDVRGGKTRSFESVRDEIKTELQKQAAGKRYMEANVQFGDLVYNEPDSFKSVTDKFGLSAVRSDWVEKGQVGSDPVISDAKVQAVIYSEKSIKERHNSDVIDLGKAGFVSVRLLDYQPRQVRPLETVRAQIESQLKLQEAQKLAKAEGEALLAKLKAGEAVKVTWAATRTLKFLESPSQEFRQALFSPVEESKLPLFAGVTTPEGYSLLRIEKKISIAVTKDDPRVVSGGQFAQAYATADIRSMQLGLRNKLGTVINRDKLPKQASSE</sequence>
<comment type="subcellular location">
    <subcellularLocation>
        <location evidence="1">Cell inner membrane</location>
        <topology evidence="1">Single-pass type II membrane protein</topology>
        <orientation evidence="1">Periplasmic side</orientation>
    </subcellularLocation>
</comment>
<evidence type="ECO:0000259" key="13">
    <source>
        <dbReference type="PROSITE" id="PS50198"/>
    </source>
</evidence>
<keyword evidence="11" id="KW-0413">Isomerase</keyword>
<dbReference type="SUPFAM" id="SSF54534">
    <property type="entry name" value="FKBP-like"/>
    <property type="match status" value="1"/>
</dbReference>
<dbReference type="InterPro" id="IPR046357">
    <property type="entry name" value="PPIase_dom_sf"/>
</dbReference>
<dbReference type="InterPro" id="IPR027304">
    <property type="entry name" value="Trigger_fact/SurA_dom_sf"/>
</dbReference>
<protein>
    <recommendedName>
        <fullName evidence="9">Periplasmic chaperone PpiD</fullName>
    </recommendedName>
    <alternativeName>
        <fullName evidence="10">Periplasmic folding chaperone</fullName>
    </alternativeName>
</protein>
<dbReference type="InterPro" id="IPR052029">
    <property type="entry name" value="PpiD_chaperone"/>
</dbReference>
<keyword evidence="11" id="KW-0697">Rotamase</keyword>
<evidence type="ECO:0000256" key="12">
    <source>
        <dbReference type="SAM" id="Phobius"/>
    </source>
</evidence>
<dbReference type="RefSeq" id="WP_345531249.1">
    <property type="nucleotide sequence ID" value="NZ_BAABLD010000002.1"/>
</dbReference>
<evidence type="ECO:0000256" key="11">
    <source>
        <dbReference type="PROSITE-ProRule" id="PRU00278"/>
    </source>
</evidence>
<keyword evidence="6 12" id="KW-0472">Membrane</keyword>
<evidence type="ECO:0000256" key="1">
    <source>
        <dbReference type="ARBA" id="ARBA00004382"/>
    </source>
</evidence>
<comment type="similarity">
    <text evidence="8">Belongs to the PpiD chaperone family.</text>
</comment>
<dbReference type="Gene3D" id="3.10.50.40">
    <property type="match status" value="1"/>
</dbReference>